<dbReference type="GO" id="GO:0055085">
    <property type="term" value="P:transmembrane transport"/>
    <property type="evidence" value="ECO:0007669"/>
    <property type="project" value="InterPro"/>
</dbReference>
<keyword evidence="2" id="KW-0813">Transport</keyword>
<keyword evidence="4 6" id="KW-1133">Transmembrane helix</keyword>
<dbReference type="Pfam" id="PF00528">
    <property type="entry name" value="BPD_transp_1"/>
    <property type="match status" value="1"/>
</dbReference>
<dbReference type="EMBL" id="VDCQ01000004">
    <property type="protein sequence ID" value="TNJ67513.1"/>
    <property type="molecule type" value="Genomic_DNA"/>
</dbReference>
<sequence length="307" mass="34572">MNEPGAGRFRPITDGNMRVLRRLSRDKLLYVMVLPGLLYFAIFKYVPMWGVLMAFQDFKPHLGFWQNDWVGLKHFNRFFGEPEFWMLFRNTMVLGIYNLVFFFPLPIALALLLNEVRRTVYKRFVQTLLYVPHFVSWVVVVGIYYIFFTTEGGVVNVLIQAAGGTEVPFLMEPGWFRTLVTSQVIWKETGWGTIIFLAALAGVDPGLYESARIDGANRWRRKSTAATTSGFLSASCCHCRPRRLPPSPCITPSATGTNTLTRCCTSTVRRSGSASSWTGSNGGASRTIRSSYFVRITGKCSATTACF</sequence>
<dbReference type="OrthoDB" id="9785836at2"/>
<dbReference type="PANTHER" id="PTHR43496:SF1">
    <property type="entry name" value="POLYGALACTURONAN_RHAMNOGALACTURONAN TRANSPORT SYSTEM PERMEASE PROTEIN YTEP"/>
    <property type="match status" value="1"/>
</dbReference>
<dbReference type="AlphaFoldDB" id="A0A5C4TEG0"/>
<keyword evidence="9" id="KW-1185">Reference proteome</keyword>
<evidence type="ECO:0000256" key="4">
    <source>
        <dbReference type="ARBA" id="ARBA00022989"/>
    </source>
</evidence>
<name>A0A5C4TEG0_9BACL</name>
<evidence type="ECO:0000256" key="6">
    <source>
        <dbReference type="SAM" id="Phobius"/>
    </source>
</evidence>
<feature type="domain" description="ABC transmembrane type-1" evidence="7">
    <location>
        <begin position="104"/>
        <end position="221"/>
    </location>
</feature>
<evidence type="ECO:0000313" key="9">
    <source>
        <dbReference type="Proteomes" id="UP000307943"/>
    </source>
</evidence>
<evidence type="ECO:0000256" key="1">
    <source>
        <dbReference type="ARBA" id="ARBA00004141"/>
    </source>
</evidence>
<evidence type="ECO:0000256" key="5">
    <source>
        <dbReference type="ARBA" id="ARBA00023136"/>
    </source>
</evidence>
<dbReference type="PANTHER" id="PTHR43496">
    <property type="entry name" value="PROTEIN LPLB"/>
    <property type="match status" value="1"/>
</dbReference>
<dbReference type="InterPro" id="IPR035906">
    <property type="entry name" value="MetI-like_sf"/>
</dbReference>
<reference evidence="8 9" key="1">
    <citation type="submission" date="2019-05" db="EMBL/GenBank/DDBJ databases">
        <title>We sequenced the genome of Paenibacillus hemerocallicola KCTC 33185 for further insight into its adaptation and study the phylogeny of Paenibacillus.</title>
        <authorList>
            <person name="Narsing Rao M.P."/>
        </authorList>
    </citation>
    <scope>NUCLEOTIDE SEQUENCE [LARGE SCALE GENOMIC DNA]</scope>
    <source>
        <strain evidence="8 9">KCTC 33185</strain>
    </source>
</reference>
<comment type="subcellular location">
    <subcellularLocation>
        <location evidence="1">Membrane</location>
        <topology evidence="1">Multi-pass membrane protein</topology>
    </subcellularLocation>
</comment>
<dbReference type="CDD" id="cd06261">
    <property type="entry name" value="TM_PBP2"/>
    <property type="match status" value="1"/>
</dbReference>
<dbReference type="Proteomes" id="UP000307943">
    <property type="component" value="Unassembled WGS sequence"/>
</dbReference>
<feature type="transmembrane region" description="Helical" evidence="6">
    <location>
        <begin position="128"/>
        <end position="147"/>
    </location>
</feature>
<dbReference type="GO" id="GO:0016020">
    <property type="term" value="C:membrane"/>
    <property type="evidence" value="ECO:0007669"/>
    <property type="project" value="UniProtKB-SubCell"/>
</dbReference>
<evidence type="ECO:0000259" key="7">
    <source>
        <dbReference type="Pfam" id="PF00528"/>
    </source>
</evidence>
<feature type="transmembrane region" description="Helical" evidence="6">
    <location>
        <begin position="28"/>
        <end position="46"/>
    </location>
</feature>
<comment type="caution">
    <text evidence="8">The sequence shown here is derived from an EMBL/GenBank/DDBJ whole genome shotgun (WGS) entry which is preliminary data.</text>
</comment>
<accession>A0A5C4TEG0</accession>
<feature type="transmembrane region" description="Helical" evidence="6">
    <location>
        <begin position="94"/>
        <end position="116"/>
    </location>
</feature>
<evidence type="ECO:0000256" key="3">
    <source>
        <dbReference type="ARBA" id="ARBA00022692"/>
    </source>
</evidence>
<proteinExistence type="predicted"/>
<organism evidence="8 9">
    <name type="scientific">Paenibacillus hemerocallicola</name>
    <dbReference type="NCBI Taxonomy" id="1172614"/>
    <lineage>
        <taxon>Bacteria</taxon>
        <taxon>Bacillati</taxon>
        <taxon>Bacillota</taxon>
        <taxon>Bacilli</taxon>
        <taxon>Bacillales</taxon>
        <taxon>Paenibacillaceae</taxon>
        <taxon>Paenibacillus</taxon>
    </lineage>
</organism>
<evidence type="ECO:0000313" key="8">
    <source>
        <dbReference type="EMBL" id="TNJ67513.1"/>
    </source>
</evidence>
<dbReference type="SUPFAM" id="SSF161098">
    <property type="entry name" value="MetI-like"/>
    <property type="match status" value="1"/>
</dbReference>
<evidence type="ECO:0000256" key="2">
    <source>
        <dbReference type="ARBA" id="ARBA00022448"/>
    </source>
</evidence>
<keyword evidence="3 6" id="KW-0812">Transmembrane</keyword>
<protein>
    <submittedName>
        <fullName evidence="8">Sugar ABC transporter permease</fullName>
    </submittedName>
</protein>
<dbReference type="InterPro" id="IPR000515">
    <property type="entry name" value="MetI-like"/>
</dbReference>
<gene>
    <name evidence="8" type="ORF">FE784_03790</name>
</gene>
<dbReference type="Gene3D" id="1.10.3720.10">
    <property type="entry name" value="MetI-like"/>
    <property type="match status" value="1"/>
</dbReference>
<keyword evidence="5 6" id="KW-0472">Membrane</keyword>